<evidence type="ECO:0000313" key="3">
    <source>
        <dbReference type="Proteomes" id="UP000316649"/>
    </source>
</evidence>
<sequence>MRFAIILLLFFSCPLFAGNVEVVSAQIDKTGNGHYHIQVTLRHADTGWEHYANAWRVLSPDGSMLGERVLYHPHVNEQPFTRTLSGVSIPAGTAYIEIEGEDTKHGPSKQRLRIELK</sequence>
<gene>
    <name evidence="2" type="ORF">FHP88_04105</name>
</gene>
<protein>
    <submittedName>
        <fullName evidence="2">Uncharacterized protein</fullName>
    </submittedName>
</protein>
<dbReference type="EMBL" id="VMNH01000005">
    <property type="protein sequence ID" value="TVO76618.1"/>
    <property type="molecule type" value="Genomic_DNA"/>
</dbReference>
<accession>A0A557SGS6</accession>
<name>A0A557SGS6_9GAMM</name>
<proteinExistence type="predicted"/>
<dbReference type="OrthoDB" id="573055at2"/>
<dbReference type="RefSeq" id="WP_144357739.1">
    <property type="nucleotide sequence ID" value="NZ_VMNH01000005.1"/>
</dbReference>
<feature type="signal peptide" evidence="1">
    <location>
        <begin position="1"/>
        <end position="17"/>
    </location>
</feature>
<comment type="caution">
    <text evidence="2">The sequence shown here is derived from an EMBL/GenBank/DDBJ whole genome shotgun (WGS) entry which is preliminary data.</text>
</comment>
<dbReference type="AlphaFoldDB" id="A0A557SGS6"/>
<reference evidence="2 3" key="1">
    <citation type="submission" date="2019-07" db="EMBL/GenBank/DDBJ databases">
        <title>The pathways for chlorine oxyanion respiration interact through the shared metabolite chlorate.</title>
        <authorList>
            <person name="Barnum T.P."/>
            <person name="Cheng Y."/>
            <person name="Hill K.A."/>
            <person name="Lucas L.N."/>
            <person name="Carlson H.K."/>
            <person name="Coates J.D."/>
        </authorList>
    </citation>
    <scope>NUCLEOTIDE SEQUENCE [LARGE SCALE GENOMIC DNA]</scope>
    <source>
        <strain evidence="2 3">BK-1</strain>
    </source>
</reference>
<organism evidence="2 3">
    <name type="scientific">Sedimenticola selenatireducens</name>
    <dbReference type="NCBI Taxonomy" id="191960"/>
    <lineage>
        <taxon>Bacteria</taxon>
        <taxon>Pseudomonadati</taxon>
        <taxon>Pseudomonadota</taxon>
        <taxon>Gammaproteobacteria</taxon>
        <taxon>Chromatiales</taxon>
        <taxon>Sedimenticolaceae</taxon>
        <taxon>Sedimenticola</taxon>
    </lineage>
</organism>
<dbReference type="Proteomes" id="UP000316649">
    <property type="component" value="Unassembled WGS sequence"/>
</dbReference>
<evidence type="ECO:0000313" key="2">
    <source>
        <dbReference type="EMBL" id="TVO76618.1"/>
    </source>
</evidence>
<keyword evidence="1" id="KW-0732">Signal</keyword>
<feature type="chain" id="PRO_5021717433" evidence="1">
    <location>
        <begin position="18"/>
        <end position="117"/>
    </location>
</feature>
<evidence type="ECO:0000256" key="1">
    <source>
        <dbReference type="SAM" id="SignalP"/>
    </source>
</evidence>
<keyword evidence="3" id="KW-1185">Reference proteome</keyword>